<gene>
    <name evidence="2" type="ORF">FE263_07745</name>
</gene>
<protein>
    <submittedName>
        <fullName evidence="2">Uncharacterized protein</fullName>
    </submittedName>
</protein>
<proteinExistence type="predicted"/>
<sequence>MAHRSAAPATASPAIDRIVVPGAEIGTDGLHADRTRLAGFIRWALAEEAEAAVQQARIARMEAEAVEQRVEIDRLHGIIAATHAWALGLQAEVNALRDQPAPRRVPTLVRLASRLKRRLAAMLPMRDRALLPAPAAGDPAAPPAAGSTTSEAETSHRPDTGAVLRPVLPSGPATGEAAGLVTLEGLYQLSRSL</sequence>
<dbReference type="Proteomes" id="UP000305654">
    <property type="component" value="Unassembled WGS sequence"/>
</dbReference>
<dbReference type="EMBL" id="VCDI01000002">
    <property type="protein sequence ID" value="TLU73290.1"/>
    <property type="molecule type" value="Genomic_DNA"/>
</dbReference>
<organism evidence="2 3">
    <name type="scientific">Lichenicoccus roseus</name>
    <dbReference type="NCBI Taxonomy" id="2683649"/>
    <lineage>
        <taxon>Bacteria</taxon>
        <taxon>Pseudomonadati</taxon>
        <taxon>Pseudomonadota</taxon>
        <taxon>Alphaproteobacteria</taxon>
        <taxon>Acetobacterales</taxon>
        <taxon>Acetobacteraceae</taxon>
        <taxon>Lichenicoccus</taxon>
    </lineage>
</organism>
<comment type="caution">
    <text evidence="2">The sequence shown here is derived from an EMBL/GenBank/DDBJ whole genome shotgun (WGS) entry which is preliminary data.</text>
</comment>
<keyword evidence="3" id="KW-1185">Reference proteome</keyword>
<reference evidence="2 3" key="1">
    <citation type="submission" date="2019-05" db="EMBL/GenBank/DDBJ databases">
        <authorList>
            <person name="Pankratov T."/>
            <person name="Grouzdev D."/>
        </authorList>
    </citation>
    <scope>NUCLEOTIDE SEQUENCE [LARGE SCALE GENOMIC DNA]</scope>
    <source>
        <strain evidence="2 3">KEBCLARHB70R</strain>
    </source>
</reference>
<feature type="compositionally biased region" description="Low complexity" evidence="1">
    <location>
        <begin position="132"/>
        <end position="146"/>
    </location>
</feature>
<name>A0A5R9J6N7_9PROT</name>
<dbReference type="RefSeq" id="WP_138325370.1">
    <property type="nucleotide sequence ID" value="NZ_VCDI01000002.1"/>
</dbReference>
<evidence type="ECO:0000313" key="2">
    <source>
        <dbReference type="EMBL" id="TLU73290.1"/>
    </source>
</evidence>
<accession>A0A5R9J6N7</accession>
<evidence type="ECO:0000313" key="3">
    <source>
        <dbReference type="Proteomes" id="UP000305654"/>
    </source>
</evidence>
<feature type="region of interest" description="Disordered" evidence="1">
    <location>
        <begin position="132"/>
        <end position="170"/>
    </location>
</feature>
<dbReference type="AlphaFoldDB" id="A0A5R9J6N7"/>
<evidence type="ECO:0000256" key="1">
    <source>
        <dbReference type="SAM" id="MobiDB-lite"/>
    </source>
</evidence>